<dbReference type="EMBL" id="JABFAE010000005">
    <property type="protein sequence ID" value="MBA0827738.1"/>
    <property type="molecule type" value="Genomic_DNA"/>
</dbReference>
<evidence type="ECO:0000313" key="2">
    <source>
        <dbReference type="EMBL" id="MBA0827738.1"/>
    </source>
</evidence>
<evidence type="ECO:0000256" key="1">
    <source>
        <dbReference type="SAM" id="Coils"/>
    </source>
</evidence>
<keyword evidence="1" id="KW-0175">Coiled coil</keyword>
<keyword evidence="3" id="KW-1185">Reference proteome</keyword>
<feature type="coiled-coil region" evidence="1">
    <location>
        <begin position="14"/>
        <end position="41"/>
    </location>
</feature>
<evidence type="ECO:0000313" key="3">
    <source>
        <dbReference type="Proteomes" id="UP000593575"/>
    </source>
</evidence>
<comment type="caution">
    <text evidence="2">The sequence shown here is derived from an EMBL/GenBank/DDBJ whole genome shotgun (WGS) entry which is preliminary data.</text>
</comment>
<proteinExistence type="predicted"/>
<organism evidence="2 3">
    <name type="scientific">Gossypium armourianum</name>
    <dbReference type="NCBI Taxonomy" id="34283"/>
    <lineage>
        <taxon>Eukaryota</taxon>
        <taxon>Viridiplantae</taxon>
        <taxon>Streptophyta</taxon>
        <taxon>Embryophyta</taxon>
        <taxon>Tracheophyta</taxon>
        <taxon>Spermatophyta</taxon>
        <taxon>Magnoliopsida</taxon>
        <taxon>eudicotyledons</taxon>
        <taxon>Gunneridae</taxon>
        <taxon>Pentapetalae</taxon>
        <taxon>rosids</taxon>
        <taxon>malvids</taxon>
        <taxon>Malvales</taxon>
        <taxon>Malvaceae</taxon>
        <taxon>Malvoideae</taxon>
        <taxon>Gossypium</taxon>
    </lineage>
</organism>
<protein>
    <submittedName>
        <fullName evidence="2">Uncharacterized protein</fullName>
    </submittedName>
</protein>
<gene>
    <name evidence="2" type="ORF">Goarm_012491</name>
</gene>
<dbReference type="AlphaFoldDB" id="A0A7J9J141"/>
<accession>A0A7J9J141</accession>
<name>A0A7J9J141_9ROSI</name>
<dbReference type="Proteomes" id="UP000593575">
    <property type="component" value="Unassembled WGS sequence"/>
</dbReference>
<reference evidence="2 3" key="1">
    <citation type="journal article" date="2019" name="Genome Biol. Evol.">
        <title>Insights into the evolution of the New World diploid cottons (Gossypium, subgenus Houzingenia) based on genome sequencing.</title>
        <authorList>
            <person name="Grover C.E."/>
            <person name="Arick M.A. 2nd"/>
            <person name="Thrash A."/>
            <person name="Conover J.L."/>
            <person name="Sanders W.S."/>
            <person name="Peterson D.G."/>
            <person name="Frelichowski J.E."/>
            <person name="Scheffler J.A."/>
            <person name="Scheffler B.E."/>
            <person name="Wendel J.F."/>
        </authorList>
    </citation>
    <scope>NUCLEOTIDE SEQUENCE [LARGE SCALE GENOMIC DNA]</scope>
    <source>
        <strain evidence="2">6</strain>
        <tissue evidence="2">Leaf</tissue>
    </source>
</reference>
<sequence>MRLGLDVNVQKLEADKMRKGKNEAKEDLDGLKTDYKKLRLSMKTARLGKTSKQWPDLLESQNEKVRL</sequence>